<accession>A0ACB9SUB2</accession>
<protein>
    <submittedName>
        <fullName evidence="1">Integrator complex subunit 9</fullName>
    </submittedName>
</protein>
<reference evidence="1" key="1">
    <citation type="submission" date="2022-04" db="EMBL/GenBank/DDBJ databases">
        <title>Chromosome-scale genome assembly of Holotrichia oblita Faldermann.</title>
        <authorList>
            <person name="Rongchong L."/>
        </authorList>
    </citation>
    <scope>NUCLEOTIDE SEQUENCE</scope>
    <source>
        <strain evidence="1">81SQS9</strain>
    </source>
</reference>
<evidence type="ECO:0000313" key="1">
    <source>
        <dbReference type="EMBL" id="KAI4455915.1"/>
    </source>
</evidence>
<proteinExistence type="predicted"/>
<gene>
    <name evidence="1" type="ORF">MML48_8g00001589</name>
</gene>
<keyword evidence="2" id="KW-1185">Reference proteome</keyword>
<dbReference type="Proteomes" id="UP001056778">
    <property type="component" value="Chromosome 8"/>
</dbReference>
<comment type="caution">
    <text evidence="1">The sequence shown here is derived from an EMBL/GenBank/DDBJ whole genome shotgun (WGS) entry which is preliminary data.</text>
</comment>
<organism evidence="1 2">
    <name type="scientific">Holotrichia oblita</name>
    <name type="common">Chafer beetle</name>
    <dbReference type="NCBI Taxonomy" id="644536"/>
    <lineage>
        <taxon>Eukaryota</taxon>
        <taxon>Metazoa</taxon>
        <taxon>Ecdysozoa</taxon>
        <taxon>Arthropoda</taxon>
        <taxon>Hexapoda</taxon>
        <taxon>Insecta</taxon>
        <taxon>Pterygota</taxon>
        <taxon>Neoptera</taxon>
        <taxon>Endopterygota</taxon>
        <taxon>Coleoptera</taxon>
        <taxon>Polyphaga</taxon>
        <taxon>Scarabaeiformia</taxon>
        <taxon>Scarabaeidae</taxon>
        <taxon>Melolonthinae</taxon>
        <taxon>Holotrichia</taxon>
    </lineage>
</organism>
<evidence type="ECO:0000313" key="2">
    <source>
        <dbReference type="Proteomes" id="UP001056778"/>
    </source>
</evidence>
<name>A0ACB9SUB2_HOLOL</name>
<dbReference type="EMBL" id="CM043022">
    <property type="protein sequence ID" value="KAI4455915.1"/>
    <property type="molecule type" value="Genomic_DNA"/>
</dbReference>
<sequence>MYAGKTTGRINISIEDEDNENKDADTLTSIPNIEDAINMDIISISDNTSPNSTRSTATGFNVKLSRRNSVTSLPITIASGSTQRCPVTWNSEPKHRISISTQLVNNVTPMVNNRVKMWLASTMQLQQSATMSSPQHNTSFEHSDSGSNSSIMDEYIIQRSHREELPKRNILIRHDFDRDDEIISNVCSYNPSWKCNSDMTLNGHLSMNKGSESISSRDGSYFCARKDEDNDRDSENVKRNMPKMNNNEVPLSPETQKKNELCSYLQLMNMNCTDRKMASKIQNRRSTRVKNLIIMSEKKELERQLNNEAKKKEKESNNEEKKRNLSLKSFGGSDVDIKEVDEQEHKLSDTRLKKKETAVRISERRRSLSLKSLENINLDLRKNNNNENKEKIALTPKSRRILLERRHSLNTEIKHKDLVSKYLETSVKKEKNSNNFKLFNINDIPDKILMKRIDFDETIKSFMNTEICDVKINKPAPNNIKTDVNDAPVKKKYVRKKYVRTKFSNRNLKNLSTISSPKSLFNMSPMKSLHSKKVYRKKIATSSTELQKSIKRKQNFVPKRKKYYSIMLRNSGRQNLRSRVSLSNVGIKSLILKDKNDSDDERNIKMKKRKKMYKKQKQRKSPSKKVDELFKKGNKKLIVEETEVVDTDNENISLAPPFIQKSKCSTKRKFEKDPIENDKMNEIPEIINSIEDEKIVEPPETDHSRDNVSIKQEFLNNEFPMDDILIESNLAQEDCASEFNERTFNIIDLSHSKIPGNIDVLTDHDYTLKRLTDDVMDIVVGTDERSIVLETVESVSDDTYCKSPQDVLLCNKEGEYCREKLEEIIGVSWKNIQKSNSKIEDYVSDTKIQIIESPKKSSDYQYSLYRENSVLKPGNPNKNYNIRIQPLLEPSSSIFDEDSCTVHPPVEQQLLVNEVNGKPRVITMPAPPEVKSLHKSLMHTKRKSQLKNELLGDTSNLTWDNEATCEDKRSHSIKISPSNGCVVNAFYVDFNLVIVQEQSVSFWCQSALGNMLGSQDLWISKGSLQRLVLDNTCVSKQSSDMIISLENSFAYVELWTKEHKSDKRERPLADVFATVYFWRHRQNIPNRKFLQLENINGKGSDVQYIVLQNSRSIVVSWVEIRDDMKKTVVHCYSLAADYQTVVSIRELHTVDHCVTSLHNIEDCNTMVMGFGEEQVTLWNLEYGYVVATIEIKSVSLNPRCVWIKCDRGFLFLLQYHQLERLLVLIAINGISHNWKRIQVFRTPYGYEGLQGVCIDNNVLAAFYQRGVLCWNIQTGESVIEEMSSQTTYLPCDKHIVILNSDKYCLSNDPNKPCHILTFKEITMMLDCGLSMQSVLRFLPLSFVPLQRLQNLPNLTLPEAGDVDLEGDVYGALKVVPASSGYCLGSSNWVITSDHEKIVYLSGSSTLTTHPRPMDHHALKNADVLIMTDLTQTPISNPDSMLGVLCVVVGLTLRGGGNVLIPCYPTGVVYDLFECLSIKMSELGVSNCPMFFISPVADMSLAYSNILAEWLSSVKQNKVYLPDEPFPHALLVKNMKLKYFKHIYSDGFSTDFQEPCVVFCGHPSLRFGDVVQFIEMWGNNPRNCVIFTEPDFDYIEALAPYQPLQMKVAHCAIDTSLNFTQANKLIKDLKPTTLVVPECYTQPPSGAPNLTELVIETSSDRTLIPYKWGEVINLPLKRTQGQLYMETNVAQNIVPVEVKPGVSLSTMTGTLNVKDNIHNIEEMAHSNEFKMQKNMKYEWGNVNISEFIQKLTKEGITDAKVEPGGNGVMIHLLHEDALIQIDDNSTHILCNRDENLRMKLRNILMQCLKKF</sequence>